<dbReference type="AlphaFoldDB" id="A0A9X3WGE8"/>
<dbReference type="GO" id="GO:0005886">
    <property type="term" value="C:plasma membrane"/>
    <property type="evidence" value="ECO:0007669"/>
    <property type="project" value="UniProtKB-SubCell"/>
</dbReference>
<evidence type="ECO:0000313" key="10">
    <source>
        <dbReference type="EMBL" id="MDC3418173.1"/>
    </source>
</evidence>
<keyword evidence="11" id="KW-1185">Reference proteome</keyword>
<evidence type="ECO:0000256" key="2">
    <source>
        <dbReference type="ARBA" id="ARBA00004236"/>
    </source>
</evidence>
<dbReference type="Gene3D" id="1.10.287.1260">
    <property type="match status" value="1"/>
</dbReference>
<dbReference type="InterPro" id="IPR045276">
    <property type="entry name" value="YbiO_bact"/>
</dbReference>
<keyword evidence="6 8" id="KW-1133">Transmembrane helix</keyword>
<comment type="similarity">
    <text evidence="3">Belongs to the MscS (TC 1.A.23) family.</text>
</comment>
<dbReference type="InterPro" id="IPR010920">
    <property type="entry name" value="LSM_dom_sf"/>
</dbReference>
<evidence type="ECO:0000256" key="8">
    <source>
        <dbReference type="SAM" id="Phobius"/>
    </source>
</evidence>
<dbReference type="SUPFAM" id="SSF50182">
    <property type="entry name" value="Sm-like ribonucleoproteins"/>
    <property type="match status" value="1"/>
</dbReference>
<keyword evidence="4" id="KW-1003">Cell membrane</keyword>
<dbReference type="RefSeq" id="WP_272447237.1">
    <property type="nucleotide sequence ID" value="NZ_JAMQKC010000021.1"/>
</dbReference>
<keyword evidence="7 8" id="KW-0472">Membrane</keyword>
<gene>
    <name evidence="10" type="ORF">NC799_14880</name>
</gene>
<evidence type="ECO:0000259" key="9">
    <source>
        <dbReference type="Pfam" id="PF00924"/>
    </source>
</evidence>
<accession>A0A9X3WGE8</accession>
<feature type="domain" description="Mechanosensitive ion channel MscS" evidence="9">
    <location>
        <begin position="101"/>
        <end position="166"/>
    </location>
</feature>
<dbReference type="Gene3D" id="2.30.30.60">
    <property type="match status" value="1"/>
</dbReference>
<dbReference type="Pfam" id="PF00924">
    <property type="entry name" value="MS_channel_2nd"/>
    <property type="match status" value="1"/>
</dbReference>
<comment type="subcellular location">
    <subcellularLocation>
        <location evidence="2">Cell membrane</location>
    </subcellularLocation>
    <subcellularLocation>
        <location evidence="1">Membrane</location>
        <topology evidence="1">Multi-pass membrane protein</topology>
    </subcellularLocation>
</comment>
<dbReference type="InterPro" id="IPR023408">
    <property type="entry name" value="MscS_beta-dom_sf"/>
</dbReference>
<evidence type="ECO:0000256" key="3">
    <source>
        <dbReference type="ARBA" id="ARBA00008017"/>
    </source>
</evidence>
<evidence type="ECO:0000256" key="6">
    <source>
        <dbReference type="ARBA" id="ARBA00022989"/>
    </source>
</evidence>
<dbReference type="InterPro" id="IPR011014">
    <property type="entry name" value="MscS_channel_TM-2"/>
</dbReference>
<name>A0A9X3WGE8_9BACI</name>
<feature type="transmembrane region" description="Helical" evidence="8">
    <location>
        <begin position="12"/>
        <end position="30"/>
    </location>
</feature>
<dbReference type="Proteomes" id="UP001145069">
    <property type="component" value="Unassembled WGS sequence"/>
</dbReference>
<evidence type="ECO:0000256" key="1">
    <source>
        <dbReference type="ARBA" id="ARBA00004141"/>
    </source>
</evidence>
<reference evidence="10" key="1">
    <citation type="submission" date="2022-06" db="EMBL/GenBank/DDBJ databases">
        <title>Aquibacillus sp. a new bacterium isolated from soil saline samples.</title>
        <authorList>
            <person name="Galisteo C."/>
            <person name="De La Haba R."/>
            <person name="Sanchez-Porro C."/>
            <person name="Ventosa A."/>
        </authorList>
    </citation>
    <scope>NUCLEOTIDE SEQUENCE</scope>
    <source>
        <strain evidence="10">3ASR75-54</strain>
    </source>
</reference>
<dbReference type="SUPFAM" id="SSF82861">
    <property type="entry name" value="Mechanosensitive channel protein MscS (YggB), transmembrane region"/>
    <property type="match status" value="1"/>
</dbReference>
<dbReference type="Gene3D" id="3.30.70.100">
    <property type="match status" value="1"/>
</dbReference>
<evidence type="ECO:0000256" key="7">
    <source>
        <dbReference type="ARBA" id="ARBA00023136"/>
    </source>
</evidence>
<proteinExistence type="inferred from homology"/>
<evidence type="ECO:0000256" key="4">
    <source>
        <dbReference type="ARBA" id="ARBA00022475"/>
    </source>
</evidence>
<protein>
    <submittedName>
        <fullName evidence="10">Mechanosensitive ion channel family protein</fullName>
    </submittedName>
</protein>
<feature type="transmembrane region" description="Helical" evidence="8">
    <location>
        <begin position="83"/>
        <end position="102"/>
    </location>
</feature>
<evidence type="ECO:0000256" key="5">
    <source>
        <dbReference type="ARBA" id="ARBA00022692"/>
    </source>
</evidence>
<sequence length="281" mass="32567">MNQLFNIIDDTYFLKLLFAAALALITYFLLKRVILLFFNHTHLLKDKNENTLESILISLFKYSTTIGFIAYSLTVFGVEFGNLLAGAGVIGILIGFSARSIIQDLITGLFILYEKQLKQGDYIRINSKHEGVVENISLRFLRIRKWSGSLLSISHAKVNTIENYNKEKMRVITQLTVSFYEDPEKIIYLLEQICARLNEELDYFLLKDERGISLEPFTMYGLTSINDDYRGYQYTITALVKPEQYFTAKKQAEYWIAKTLYESGVRLAEQYIDTRANQLFK</sequence>
<dbReference type="PANTHER" id="PTHR30460:SF1">
    <property type="entry name" value="MECHANOSENSITIVE ION CHANNEL"/>
    <property type="match status" value="1"/>
</dbReference>
<dbReference type="InterPro" id="IPR006685">
    <property type="entry name" value="MscS_channel_2nd"/>
</dbReference>
<feature type="transmembrane region" description="Helical" evidence="8">
    <location>
        <begin position="51"/>
        <end position="71"/>
    </location>
</feature>
<organism evidence="10 11">
    <name type="scientific">Aquibacillus salsiterrae</name>
    <dbReference type="NCBI Taxonomy" id="2950439"/>
    <lineage>
        <taxon>Bacteria</taxon>
        <taxon>Bacillati</taxon>
        <taxon>Bacillota</taxon>
        <taxon>Bacilli</taxon>
        <taxon>Bacillales</taxon>
        <taxon>Bacillaceae</taxon>
        <taxon>Aquibacillus</taxon>
    </lineage>
</organism>
<keyword evidence="5 8" id="KW-0812">Transmembrane</keyword>
<dbReference type="PANTHER" id="PTHR30460">
    <property type="entry name" value="MODERATE CONDUCTANCE MECHANOSENSITIVE CHANNEL YBIO"/>
    <property type="match status" value="1"/>
</dbReference>
<comment type="caution">
    <text evidence="10">The sequence shown here is derived from an EMBL/GenBank/DDBJ whole genome shotgun (WGS) entry which is preliminary data.</text>
</comment>
<dbReference type="GO" id="GO:0008381">
    <property type="term" value="F:mechanosensitive monoatomic ion channel activity"/>
    <property type="evidence" value="ECO:0007669"/>
    <property type="project" value="InterPro"/>
</dbReference>
<evidence type="ECO:0000313" key="11">
    <source>
        <dbReference type="Proteomes" id="UP001145069"/>
    </source>
</evidence>
<dbReference type="EMBL" id="JAMQKC010000021">
    <property type="protein sequence ID" value="MDC3418173.1"/>
    <property type="molecule type" value="Genomic_DNA"/>
</dbReference>